<sequence>MIDLLIAYGFFLLKVITVLAVILIPIMVIASSTKHKKETDKGRIIVKNLSDKLEEIGVSLKSAEMDPKAYKSFLKERTKKKKKDIKGKPKEIIYVLDFKGDLQASAVDKLKQEINAIIASEVKCKEVVLKVESGGGSAYAYGLCAAELKRLVDNKIKLTVCIDKMAASGGYLMSCVATKIVAAPWAIVGSIGVIAQLPNFHRLLKKLDIDIEMHTAGKFKRTLTTLGKNTKQGREKFVSELEDLHVVFKDFVKENRPKIKVAKVSTGEVWQGDKAVKLGLIDEIGTSDDYLLKLASKFKLLEIEYFEKKPLTARFSTAIEAIVEKSVYKVLDIFNKDRFIT</sequence>
<dbReference type="AlphaFoldDB" id="A0A381PTD8"/>
<evidence type="ECO:0000256" key="5">
    <source>
        <dbReference type="ARBA" id="ARBA00022692"/>
    </source>
</evidence>
<keyword evidence="9 10" id="KW-0472">Membrane</keyword>
<dbReference type="GO" id="GO:0006508">
    <property type="term" value="P:proteolysis"/>
    <property type="evidence" value="ECO:0007669"/>
    <property type="project" value="UniProtKB-KW"/>
</dbReference>
<dbReference type="GO" id="GO:0005886">
    <property type="term" value="C:plasma membrane"/>
    <property type="evidence" value="ECO:0007669"/>
    <property type="project" value="UniProtKB-SubCell"/>
</dbReference>
<feature type="domain" description="Peptidase S49 N-terminal proteobacteria" evidence="12">
    <location>
        <begin position="3"/>
        <end position="148"/>
    </location>
</feature>
<comment type="similarity">
    <text evidence="2">Belongs to the peptidase S49 family.</text>
</comment>
<dbReference type="Gene3D" id="6.20.330.10">
    <property type="match status" value="1"/>
</dbReference>
<dbReference type="CDD" id="cd07023">
    <property type="entry name" value="S49_Sppa_N_C"/>
    <property type="match status" value="1"/>
</dbReference>
<evidence type="ECO:0000256" key="9">
    <source>
        <dbReference type="ARBA" id="ARBA00023136"/>
    </source>
</evidence>
<evidence type="ECO:0008006" key="14">
    <source>
        <dbReference type="Google" id="ProtNLM"/>
    </source>
</evidence>
<keyword evidence="7" id="KW-0720">Serine protease</keyword>
<organism evidence="13">
    <name type="scientific">marine metagenome</name>
    <dbReference type="NCBI Taxonomy" id="408172"/>
    <lineage>
        <taxon>unclassified sequences</taxon>
        <taxon>metagenomes</taxon>
        <taxon>ecological metagenomes</taxon>
    </lineage>
</organism>
<dbReference type="InterPro" id="IPR029045">
    <property type="entry name" value="ClpP/crotonase-like_dom_sf"/>
</dbReference>
<dbReference type="Pfam" id="PF08496">
    <property type="entry name" value="Peptidase_S49_N"/>
    <property type="match status" value="1"/>
</dbReference>
<keyword evidence="4" id="KW-0645">Protease</keyword>
<evidence type="ECO:0000313" key="13">
    <source>
        <dbReference type="EMBL" id="SUZ70322.1"/>
    </source>
</evidence>
<comment type="subcellular location">
    <subcellularLocation>
        <location evidence="1">Cell membrane</location>
    </subcellularLocation>
</comment>
<dbReference type="NCBIfam" id="NF008745">
    <property type="entry name" value="PRK11778.1"/>
    <property type="match status" value="1"/>
</dbReference>
<feature type="transmembrane region" description="Helical" evidence="10">
    <location>
        <begin position="6"/>
        <end position="30"/>
    </location>
</feature>
<keyword evidence="8 10" id="KW-1133">Transmembrane helix</keyword>
<evidence type="ECO:0000256" key="1">
    <source>
        <dbReference type="ARBA" id="ARBA00004236"/>
    </source>
</evidence>
<feature type="domain" description="Peptidase S49" evidence="11">
    <location>
        <begin position="152"/>
        <end position="297"/>
    </location>
</feature>
<name>A0A381PTD8_9ZZZZ</name>
<dbReference type="InterPro" id="IPR047272">
    <property type="entry name" value="S49_SppA_C"/>
</dbReference>
<evidence type="ECO:0000256" key="4">
    <source>
        <dbReference type="ARBA" id="ARBA00022670"/>
    </source>
</evidence>
<evidence type="ECO:0000256" key="7">
    <source>
        <dbReference type="ARBA" id="ARBA00022825"/>
    </source>
</evidence>
<accession>A0A381PTD8</accession>
<dbReference type="EMBL" id="UINC01001087">
    <property type="protein sequence ID" value="SUZ70322.1"/>
    <property type="molecule type" value="Genomic_DNA"/>
</dbReference>
<dbReference type="SUPFAM" id="SSF52096">
    <property type="entry name" value="ClpP/crotonase"/>
    <property type="match status" value="1"/>
</dbReference>
<keyword evidence="5 10" id="KW-0812">Transmembrane</keyword>
<proteinExistence type="inferred from homology"/>
<evidence type="ECO:0000256" key="6">
    <source>
        <dbReference type="ARBA" id="ARBA00022801"/>
    </source>
</evidence>
<dbReference type="Gene3D" id="3.90.226.10">
    <property type="entry name" value="2-enoyl-CoA Hydratase, Chain A, domain 1"/>
    <property type="match status" value="1"/>
</dbReference>
<dbReference type="GO" id="GO:0004252">
    <property type="term" value="F:serine-type endopeptidase activity"/>
    <property type="evidence" value="ECO:0007669"/>
    <property type="project" value="InterPro"/>
</dbReference>
<evidence type="ECO:0000259" key="11">
    <source>
        <dbReference type="Pfam" id="PF01343"/>
    </source>
</evidence>
<evidence type="ECO:0000256" key="3">
    <source>
        <dbReference type="ARBA" id="ARBA00022475"/>
    </source>
</evidence>
<gene>
    <name evidence="13" type="ORF">METZ01_LOCUS23176</name>
</gene>
<evidence type="ECO:0000256" key="2">
    <source>
        <dbReference type="ARBA" id="ARBA00008683"/>
    </source>
</evidence>
<dbReference type="PANTHER" id="PTHR42987">
    <property type="entry name" value="PEPTIDASE S49"/>
    <property type="match status" value="1"/>
</dbReference>
<dbReference type="Pfam" id="PF01343">
    <property type="entry name" value="Peptidase_S49"/>
    <property type="match status" value="1"/>
</dbReference>
<keyword evidence="6" id="KW-0378">Hydrolase</keyword>
<dbReference type="InterPro" id="IPR002142">
    <property type="entry name" value="Peptidase_S49"/>
</dbReference>
<reference evidence="13" key="1">
    <citation type="submission" date="2018-05" db="EMBL/GenBank/DDBJ databases">
        <authorList>
            <person name="Lanie J.A."/>
            <person name="Ng W.-L."/>
            <person name="Kazmierczak K.M."/>
            <person name="Andrzejewski T.M."/>
            <person name="Davidsen T.M."/>
            <person name="Wayne K.J."/>
            <person name="Tettelin H."/>
            <person name="Glass J.I."/>
            <person name="Rusch D."/>
            <person name="Podicherti R."/>
            <person name="Tsui H.-C.T."/>
            <person name="Winkler M.E."/>
        </authorList>
    </citation>
    <scope>NUCLEOTIDE SEQUENCE</scope>
</reference>
<dbReference type="InterPro" id="IPR013703">
    <property type="entry name" value="Peptidase_S49_N_proteobac"/>
</dbReference>
<dbReference type="PANTHER" id="PTHR42987:SF4">
    <property type="entry name" value="PROTEASE SOHB-RELATED"/>
    <property type="match status" value="1"/>
</dbReference>
<evidence type="ECO:0000259" key="12">
    <source>
        <dbReference type="Pfam" id="PF08496"/>
    </source>
</evidence>
<evidence type="ECO:0000256" key="8">
    <source>
        <dbReference type="ARBA" id="ARBA00022989"/>
    </source>
</evidence>
<evidence type="ECO:0000256" key="10">
    <source>
        <dbReference type="SAM" id="Phobius"/>
    </source>
</evidence>
<protein>
    <recommendedName>
        <fullName evidence="14">Peptidase S49 domain-containing protein</fullName>
    </recommendedName>
</protein>
<keyword evidence="3" id="KW-1003">Cell membrane</keyword>